<dbReference type="Pfam" id="PF00849">
    <property type="entry name" value="PseudoU_synth_2"/>
    <property type="match status" value="1"/>
</dbReference>
<reference evidence="2" key="1">
    <citation type="submission" date="2020-11" db="EMBL/GenBank/DDBJ databases">
        <title>Kefir isolates.</title>
        <authorList>
            <person name="Marcisauskas S."/>
            <person name="Kim Y."/>
            <person name="Blasche S."/>
        </authorList>
    </citation>
    <scope>NUCLEOTIDE SEQUENCE</scope>
    <source>
        <strain evidence="2">Olga-1</strain>
    </source>
</reference>
<dbReference type="EMBL" id="PUHW01000019">
    <property type="protein sequence ID" value="KAG0690767.1"/>
    <property type="molecule type" value="Genomic_DNA"/>
</dbReference>
<sequence length="480" mass="55924">MIRQYTKLVRYQSTSVPQRLFNIAETADKIRDETKLKIPNDITKISPEPNPPIFKSKNGYQEVTPYTKIQYSNVDKVKKKKPINVIRFFESSFLGKNIDFFKRQIAEGNLWLLRAPDNAPPLSKKIFLKDGYSSYEIIKGPGLFDEVLRSTDVIVNHACIHELKVPDLADNNKKLPFGNLEIIYEDKRLIVVNKPPGLPIHPSGMAYRFNSLLYLLTVRENQIKGKETEIDEESRDFKHAVYSCHRIDKDTSGIVIFAKNTNKAIEMNKIIEYKKFITKKYIALVHGNFGKKIKTSKHPVVEVDLAKRYENGGIGKKIQYGKSQFKPIHYDPNSDTTLIECTILTGRRHQIRQHLRNINVHIVNDPLYGINGILKDPMHHFPEKQLFLKLRREYELQLEKRIQNWEKESICTNCGHITYRDPNESKNNYMRLHSFEYTYQTDVNGKPEWSFKTKLPQWAKDVLPADKVTMLESESELKNE</sequence>
<evidence type="ECO:0000259" key="1">
    <source>
        <dbReference type="Pfam" id="PF00849"/>
    </source>
</evidence>
<evidence type="ECO:0000313" key="2">
    <source>
        <dbReference type="EMBL" id="KAG0690767.1"/>
    </source>
</evidence>
<dbReference type="Gene3D" id="3.30.2350.10">
    <property type="entry name" value="Pseudouridine synthase"/>
    <property type="match status" value="1"/>
</dbReference>
<dbReference type="InterPro" id="IPR020103">
    <property type="entry name" value="PsdUridine_synth_cat_dom_sf"/>
</dbReference>
<dbReference type="InterPro" id="IPR050188">
    <property type="entry name" value="RluA_PseudoU_synthase"/>
</dbReference>
<dbReference type="PANTHER" id="PTHR21600:SF40">
    <property type="entry name" value="PSEUDOURIDYLATE SYNTHASE RPUSD2"/>
    <property type="match status" value="1"/>
</dbReference>
<dbReference type="InterPro" id="IPR006145">
    <property type="entry name" value="PsdUridine_synth_RsuA/RluA"/>
</dbReference>
<dbReference type="SUPFAM" id="SSF55120">
    <property type="entry name" value="Pseudouridine synthase"/>
    <property type="match status" value="1"/>
</dbReference>
<comment type="caution">
    <text evidence="2">The sequence shown here is derived from an EMBL/GenBank/DDBJ whole genome shotgun (WGS) entry which is preliminary data.</text>
</comment>
<organism evidence="2 3">
    <name type="scientific">Pichia californica</name>
    <dbReference type="NCBI Taxonomy" id="460514"/>
    <lineage>
        <taxon>Eukaryota</taxon>
        <taxon>Fungi</taxon>
        <taxon>Dikarya</taxon>
        <taxon>Ascomycota</taxon>
        <taxon>Saccharomycotina</taxon>
        <taxon>Pichiomycetes</taxon>
        <taxon>Pichiales</taxon>
        <taxon>Pichiaceae</taxon>
        <taxon>Pichia</taxon>
    </lineage>
</organism>
<accession>A0A9P7BFP1</accession>
<feature type="domain" description="Pseudouridine synthase RsuA/RluA-like" evidence="1">
    <location>
        <begin position="189"/>
        <end position="356"/>
    </location>
</feature>
<gene>
    <name evidence="2" type="ORF">C6P40_001499</name>
</gene>
<dbReference type="GO" id="GO:0003723">
    <property type="term" value="F:RNA binding"/>
    <property type="evidence" value="ECO:0007669"/>
    <property type="project" value="InterPro"/>
</dbReference>
<evidence type="ECO:0000313" key="3">
    <source>
        <dbReference type="Proteomes" id="UP000697127"/>
    </source>
</evidence>
<dbReference type="Proteomes" id="UP000697127">
    <property type="component" value="Unassembled WGS sequence"/>
</dbReference>
<dbReference type="AlphaFoldDB" id="A0A9P7BFP1"/>
<dbReference type="InterPro" id="IPR006224">
    <property type="entry name" value="PsdUridine_synth_RluA-like_CS"/>
</dbReference>
<proteinExistence type="predicted"/>
<dbReference type="OrthoDB" id="424794at2759"/>
<dbReference type="GO" id="GO:0000455">
    <property type="term" value="P:enzyme-directed rRNA pseudouridine synthesis"/>
    <property type="evidence" value="ECO:0007669"/>
    <property type="project" value="TreeGrafter"/>
</dbReference>
<keyword evidence="3" id="KW-1185">Reference proteome</keyword>
<protein>
    <recommendedName>
        <fullName evidence="1">Pseudouridine synthase RsuA/RluA-like domain-containing protein</fullName>
    </recommendedName>
</protein>
<name>A0A9P7BFP1_9ASCO</name>
<dbReference type="PANTHER" id="PTHR21600">
    <property type="entry name" value="MITOCHONDRIAL RNA PSEUDOURIDINE SYNTHASE"/>
    <property type="match status" value="1"/>
</dbReference>
<dbReference type="GO" id="GO:0009982">
    <property type="term" value="F:pseudouridine synthase activity"/>
    <property type="evidence" value="ECO:0007669"/>
    <property type="project" value="InterPro"/>
</dbReference>
<dbReference type="PROSITE" id="PS01129">
    <property type="entry name" value="PSI_RLU"/>
    <property type="match status" value="1"/>
</dbReference>